<name>A0A8H4XK30_9HYPO</name>
<dbReference type="Pfam" id="PF07955">
    <property type="entry name" value="DUF1687"/>
    <property type="match status" value="1"/>
</dbReference>
<dbReference type="InterPro" id="IPR036249">
    <property type="entry name" value="Thioredoxin-like_sf"/>
</dbReference>
<feature type="region of interest" description="Disordered" evidence="7">
    <location>
        <begin position="39"/>
        <end position="69"/>
    </location>
</feature>
<reference evidence="8" key="2">
    <citation type="submission" date="2020-05" db="EMBL/GenBank/DDBJ databases">
        <authorList>
            <person name="Kim H.-S."/>
            <person name="Proctor R.H."/>
            <person name="Brown D.W."/>
        </authorList>
    </citation>
    <scope>NUCLEOTIDE SEQUENCE</scope>
    <source>
        <strain evidence="8">NRRL 22465</strain>
    </source>
</reference>
<dbReference type="SUPFAM" id="SSF52833">
    <property type="entry name" value="Thioredoxin-like"/>
    <property type="match status" value="1"/>
</dbReference>
<evidence type="ECO:0000313" key="8">
    <source>
        <dbReference type="EMBL" id="KAF4978494.1"/>
    </source>
</evidence>
<dbReference type="GO" id="GO:0016491">
    <property type="term" value="F:oxidoreductase activity"/>
    <property type="evidence" value="ECO:0007669"/>
    <property type="project" value="UniProtKB-KW"/>
</dbReference>
<keyword evidence="4" id="KW-0809">Transit peptide</keyword>
<dbReference type="PANTHER" id="PTHR28071">
    <property type="entry name" value="REDOX PROTEIN FMP46, MITOCHONDRIAL-RELATED"/>
    <property type="match status" value="1"/>
</dbReference>
<organism evidence="8 9">
    <name type="scientific">Fusarium zealandicum</name>
    <dbReference type="NCBI Taxonomy" id="1053134"/>
    <lineage>
        <taxon>Eukaryota</taxon>
        <taxon>Fungi</taxon>
        <taxon>Dikarya</taxon>
        <taxon>Ascomycota</taxon>
        <taxon>Pezizomycotina</taxon>
        <taxon>Sordariomycetes</taxon>
        <taxon>Hypocreomycetidae</taxon>
        <taxon>Hypocreales</taxon>
        <taxon>Nectriaceae</taxon>
        <taxon>Fusarium</taxon>
        <taxon>Fusarium staphyleae species complex</taxon>
    </lineage>
</organism>
<dbReference type="AlphaFoldDB" id="A0A8H4XK30"/>
<comment type="caution">
    <text evidence="8">The sequence shown here is derived from an EMBL/GenBank/DDBJ whole genome shotgun (WGS) entry which is preliminary data.</text>
</comment>
<gene>
    <name evidence="8" type="ORF">FZEAL_5140</name>
</gene>
<dbReference type="OrthoDB" id="59229at2759"/>
<protein>
    <submittedName>
        <fullName evidence="8">Uncharacterized protein</fullName>
    </submittedName>
</protein>
<feature type="compositionally biased region" description="Polar residues" evidence="7">
    <location>
        <begin position="39"/>
        <end position="55"/>
    </location>
</feature>
<reference evidence="8" key="1">
    <citation type="journal article" date="2020" name="BMC Genomics">
        <title>Correction to: Identification and distribution of gene clusters required for synthesis of sphingolipid metabolism inhibitors in diverse species of the filamentous fungus Fusarium.</title>
        <authorList>
            <person name="Kim H.S."/>
            <person name="Lohmar J.M."/>
            <person name="Busman M."/>
            <person name="Brown D.W."/>
            <person name="Naumann T.A."/>
            <person name="Divon H.H."/>
            <person name="Lysoe E."/>
            <person name="Uhlig S."/>
            <person name="Proctor R.H."/>
        </authorList>
    </citation>
    <scope>NUCLEOTIDE SEQUENCE</scope>
    <source>
        <strain evidence="8">NRRL 22465</strain>
    </source>
</reference>
<proteinExistence type="inferred from homology"/>
<evidence type="ECO:0000256" key="1">
    <source>
        <dbReference type="ARBA" id="ARBA00002963"/>
    </source>
</evidence>
<dbReference type="InterPro" id="IPR012882">
    <property type="entry name" value="Fmp46"/>
</dbReference>
<comment type="function">
    <text evidence="1">Putative mitochondrial redox protein which could be involved in the reduction of small toxic molecules.</text>
</comment>
<evidence type="ECO:0000256" key="4">
    <source>
        <dbReference type="ARBA" id="ARBA00022946"/>
    </source>
</evidence>
<keyword evidence="6" id="KW-0496">Mitochondrion</keyword>
<keyword evidence="5" id="KW-0560">Oxidoreductase</keyword>
<comment type="similarity">
    <text evidence="3">Belongs to the FMP46 family.</text>
</comment>
<dbReference type="PANTHER" id="PTHR28071:SF1">
    <property type="entry name" value="REDOX PROTEIN FMP46, MITOCHONDRIAL-RELATED"/>
    <property type="match status" value="1"/>
</dbReference>
<dbReference type="Gene3D" id="3.40.30.10">
    <property type="entry name" value="Glutaredoxin"/>
    <property type="match status" value="1"/>
</dbReference>
<dbReference type="GO" id="GO:0005739">
    <property type="term" value="C:mitochondrion"/>
    <property type="evidence" value="ECO:0007669"/>
    <property type="project" value="UniProtKB-SubCell"/>
</dbReference>
<evidence type="ECO:0000256" key="3">
    <source>
        <dbReference type="ARBA" id="ARBA00009734"/>
    </source>
</evidence>
<evidence type="ECO:0000256" key="2">
    <source>
        <dbReference type="ARBA" id="ARBA00004173"/>
    </source>
</evidence>
<keyword evidence="9" id="KW-1185">Reference proteome</keyword>
<evidence type="ECO:0000256" key="7">
    <source>
        <dbReference type="SAM" id="MobiDB-lite"/>
    </source>
</evidence>
<evidence type="ECO:0000256" key="5">
    <source>
        <dbReference type="ARBA" id="ARBA00023002"/>
    </source>
</evidence>
<dbReference type="Proteomes" id="UP000635477">
    <property type="component" value="Unassembled WGS sequence"/>
</dbReference>
<evidence type="ECO:0000256" key="6">
    <source>
        <dbReference type="ARBA" id="ARBA00023128"/>
    </source>
</evidence>
<evidence type="ECO:0000313" key="9">
    <source>
        <dbReference type="Proteomes" id="UP000635477"/>
    </source>
</evidence>
<comment type="subcellular location">
    <subcellularLocation>
        <location evidence="2">Mitochondrion</location>
    </subcellularLocation>
</comment>
<accession>A0A8H4XK30</accession>
<dbReference type="EMBL" id="JABEYC010000364">
    <property type="protein sequence ID" value="KAF4978494.1"/>
    <property type="molecule type" value="Genomic_DNA"/>
</dbReference>
<sequence length="139" mass="15210">MFRFHKTLDIVTVFHKASSPASVRVANLLKQVSANATSGATIDQASDHSAQTNPAREQFELNITEDPPTDDQVKTILEYVGTSGISNVIKGASNEKEALKKFKQSNDNFIRPVVVDWNNGKAIAGENESEILKLLNAQK</sequence>